<dbReference type="EMBL" id="HACA01009385">
    <property type="protein sequence ID" value="CDW26746.1"/>
    <property type="molecule type" value="Transcribed_RNA"/>
</dbReference>
<sequence>MKEEHGNIKIVLEQLKYHDHQWLIFVDFQKGRISFR</sequence>
<protein>
    <submittedName>
        <fullName evidence="1">Putative LOC101234683 [Hydra vulgaris]</fullName>
    </submittedName>
</protein>
<evidence type="ECO:0000313" key="1">
    <source>
        <dbReference type="EMBL" id="CDW26746.1"/>
    </source>
</evidence>
<dbReference type="AlphaFoldDB" id="A0A0K2TMP6"/>
<proteinExistence type="predicted"/>
<organism evidence="1">
    <name type="scientific">Lepeophtheirus salmonis</name>
    <name type="common">Salmon louse</name>
    <name type="synonym">Caligus salmonis</name>
    <dbReference type="NCBI Taxonomy" id="72036"/>
    <lineage>
        <taxon>Eukaryota</taxon>
        <taxon>Metazoa</taxon>
        <taxon>Ecdysozoa</taxon>
        <taxon>Arthropoda</taxon>
        <taxon>Crustacea</taxon>
        <taxon>Multicrustacea</taxon>
        <taxon>Hexanauplia</taxon>
        <taxon>Copepoda</taxon>
        <taxon>Siphonostomatoida</taxon>
        <taxon>Caligidae</taxon>
        <taxon>Lepeophtheirus</taxon>
    </lineage>
</organism>
<reference evidence="1" key="1">
    <citation type="submission" date="2014-05" db="EMBL/GenBank/DDBJ databases">
        <authorList>
            <person name="Chronopoulou M."/>
        </authorList>
    </citation>
    <scope>NUCLEOTIDE SEQUENCE</scope>
    <source>
        <tissue evidence="1">Whole organism</tissue>
    </source>
</reference>
<name>A0A0K2TMP6_LEPSM</name>
<accession>A0A0K2TMP6</accession>